<dbReference type="Pfam" id="PF22936">
    <property type="entry name" value="Pol_BBD"/>
    <property type="match status" value="1"/>
</dbReference>
<evidence type="ECO:0000259" key="5">
    <source>
        <dbReference type="PROSITE" id="PS50994"/>
    </source>
</evidence>
<keyword evidence="2" id="KW-0863">Zinc-finger</keyword>
<dbReference type="Proteomes" id="UP000326396">
    <property type="component" value="Linkage Group LG6"/>
</dbReference>
<evidence type="ECO:0000256" key="1">
    <source>
        <dbReference type="ARBA" id="ARBA00022670"/>
    </source>
</evidence>
<dbReference type="GO" id="GO:0008270">
    <property type="term" value="F:zinc ion binding"/>
    <property type="evidence" value="ECO:0007669"/>
    <property type="project" value="UniProtKB-KW"/>
</dbReference>
<dbReference type="GO" id="GO:0003676">
    <property type="term" value="F:nucleic acid binding"/>
    <property type="evidence" value="ECO:0007669"/>
    <property type="project" value="InterPro"/>
</dbReference>
<evidence type="ECO:0000256" key="3">
    <source>
        <dbReference type="SAM" id="MobiDB-lite"/>
    </source>
</evidence>
<evidence type="ECO:0000256" key="2">
    <source>
        <dbReference type="PROSITE-ProRule" id="PRU00047"/>
    </source>
</evidence>
<organism evidence="6 7">
    <name type="scientific">Mikania micrantha</name>
    <name type="common">bitter vine</name>
    <dbReference type="NCBI Taxonomy" id="192012"/>
    <lineage>
        <taxon>Eukaryota</taxon>
        <taxon>Viridiplantae</taxon>
        <taxon>Streptophyta</taxon>
        <taxon>Embryophyta</taxon>
        <taxon>Tracheophyta</taxon>
        <taxon>Spermatophyta</taxon>
        <taxon>Magnoliopsida</taxon>
        <taxon>eudicotyledons</taxon>
        <taxon>Gunneridae</taxon>
        <taxon>Pentapetalae</taxon>
        <taxon>asterids</taxon>
        <taxon>campanulids</taxon>
        <taxon>Asterales</taxon>
        <taxon>Asteraceae</taxon>
        <taxon>Asteroideae</taxon>
        <taxon>Heliantheae alliance</taxon>
        <taxon>Eupatorieae</taxon>
        <taxon>Mikania</taxon>
    </lineage>
</organism>
<keyword evidence="1" id="KW-0645">Protease</keyword>
<dbReference type="Gene3D" id="4.10.60.10">
    <property type="entry name" value="Zinc finger, CCHC-type"/>
    <property type="match status" value="1"/>
</dbReference>
<dbReference type="Pfam" id="PF14223">
    <property type="entry name" value="Retrotran_gag_2"/>
    <property type="match status" value="1"/>
</dbReference>
<feature type="compositionally biased region" description="Polar residues" evidence="3">
    <location>
        <begin position="1"/>
        <end position="19"/>
    </location>
</feature>
<evidence type="ECO:0000313" key="6">
    <source>
        <dbReference type="EMBL" id="KAD3337366.1"/>
    </source>
</evidence>
<dbReference type="Pfam" id="PF25597">
    <property type="entry name" value="SH3_retrovirus"/>
    <property type="match status" value="1"/>
</dbReference>
<dbReference type="InterPro" id="IPR012337">
    <property type="entry name" value="RNaseH-like_sf"/>
</dbReference>
<protein>
    <recommendedName>
        <fullName evidence="8">Integrase catalytic domain-containing protein</fullName>
    </recommendedName>
</protein>
<dbReference type="InterPro" id="IPR039537">
    <property type="entry name" value="Retrotran_Ty1/copia-like"/>
</dbReference>
<dbReference type="Pfam" id="PF00665">
    <property type="entry name" value="rve"/>
    <property type="match status" value="1"/>
</dbReference>
<feature type="region of interest" description="Disordered" evidence="3">
    <location>
        <begin position="1"/>
        <end position="21"/>
    </location>
</feature>
<feature type="domain" description="CCHC-type" evidence="4">
    <location>
        <begin position="265"/>
        <end position="281"/>
    </location>
</feature>
<evidence type="ECO:0000313" key="7">
    <source>
        <dbReference type="Proteomes" id="UP000326396"/>
    </source>
</evidence>
<feature type="compositionally biased region" description="Polar residues" evidence="3">
    <location>
        <begin position="247"/>
        <end position="256"/>
    </location>
</feature>
<keyword evidence="2" id="KW-0862">Zinc</keyword>
<gene>
    <name evidence="6" type="ORF">E3N88_32886</name>
</gene>
<dbReference type="Gene3D" id="3.30.420.10">
    <property type="entry name" value="Ribonuclease H-like superfamily/Ribonuclease H"/>
    <property type="match status" value="1"/>
</dbReference>
<dbReference type="GO" id="GO:0006508">
    <property type="term" value="P:proteolysis"/>
    <property type="evidence" value="ECO:0007669"/>
    <property type="project" value="UniProtKB-KW"/>
</dbReference>
<dbReference type="SUPFAM" id="SSF53098">
    <property type="entry name" value="Ribonuclease H-like"/>
    <property type="match status" value="1"/>
</dbReference>
<dbReference type="GO" id="GO:0015074">
    <property type="term" value="P:DNA integration"/>
    <property type="evidence" value="ECO:0007669"/>
    <property type="project" value="InterPro"/>
</dbReference>
<dbReference type="InterPro" id="IPR036875">
    <property type="entry name" value="Znf_CCHC_sf"/>
</dbReference>
<accession>A0A5N6MAC1</accession>
<comment type="caution">
    <text evidence="6">The sequence shown here is derived from an EMBL/GenBank/DDBJ whole genome shotgun (WGS) entry which is preliminary data.</text>
</comment>
<keyword evidence="7" id="KW-1185">Reference proteome</keyword>
<dbReference type="PROSITE" id="PS50994">
    <property type="entry name" value="INTEGRASE"/>
    <property type="match status" value="1"/>
</dbReference>
<dbReference type="AlphaFoldDB" id="A0A5N6MAC1"/>
<dbReference type="PANTHER" id="PTHR42648">
    <property type="entry name" value="TRANSPOSASE, PUTATIVE-RELATED"/>
    <property type="match status" value="1"/>
</dbReference>
<sequence length="678" mass="76984">MASSSTNKIESTPTTSTLRAGSGYLHGIEPLNGNNFSTWLEQVKLTLGFMDLDYSLRHEAPPPLDTDFTVEQKKVHDQWERSNRMSFMVIKNSISPTIRGSIPNSENAKVYLDLVEEQFKGTSKANAGILILRMLTTKYSGTSGVREHNMMMNDMANQLKTLDMEISEGFLVHFIMTSLPSQFDLLKINYNTQKEKWKMSELIAMCVQEEERLKLEKPNVAHLTTSNPNKKKGLFKNKGQQGDKSKPSKFSTLGASTSTFKGTPKCRFCHKKGHIQRDCPKFKEWLAKKGIAFNLMIYESFNVNVPCNTWWFDSGSTVHISNSLQGFRTIRKLARNQQTVKVGNGSEAEVEAVWTLSLVLEGGFILNLSETLYVPTITRNLISCPKLDRDGYVTFGNGIGGQKSFITFIDDYSRYMYLYLIHEKSESLETFKNFKAKVENQLDRKIKVVRSDRGGEYYGRHTDVGQSPGSFYEFCKSHGIVNQYTMPGTPQQNGVAERRNRTLMDMVRSMLANCNLPDFLWTEALKTAVHILNRVPSKSVPKTPFEIWTGRKPNLNYLKVWGCPAEAKLYNPQSKKLDMKTVSCFFIGCPERSKGYRFYCPSHTTRIVETRHAEFLEMTDLSGSVDGRRIDFQEGTEEAPITYVPIPINQPFESSLDSPISLNGSCIDYNAIDYIDLF</sequence>
<evidence type="ECO:0008006" key="8">
    <source>
        <dbReference type="Google" id="ProtNLM"/>
    </source>
</evidence>
<dbReference type="GO" id="GO:0008233">
    <property type="term" value="F:peptidase activity"/>
    <property type="evidence" value="ECO:0007669"/>
    <property type="project" value="UniProtKB-KW"/>
</dbReference>
<dbReference type="SUPFAM" id="SSF57756">
    <property type="entry name" value="Retrovirus zinc finger-like domains"/>
    <property type="match status" value="1"/>
</dbReference>
<evidence type="ECO:0000259" key="4">
    <source>
        <dbReference type="PROSITE" id="PS50158"/>
    </source>
</evidence>
<proteinExistence type="predicted"/>
<dbReference type="InterPro" id="IPR001878">
    <property type="entry name" value="Znf_CCHC"/>
</dbReference>
<dbReference type="InterPro" id="IPR001584">
    <property type="entry name" value="Integrase_cat-core"/>
</dbReference>
<keyword evidence="1" id="KW-0378">Hydrolase</keyword>
<keyword evidence="2" id="KW-0479">Metal-binding</keyword>
<dbReference type="InterPro" id="IPR036397">
    <property type="entry name" value="RNaseH_sf"/>
</dbReference>
<dbReference type="PROSITE" id="PS50158">
    <property type="entry name" value="ZF_CCHC"/>
    <property type="match status" value="1"/>
</dbReference>
<dbReference type="EMBL" id="SZYD01000016">
    <property type="protein sequence ID" value="KAD3337366.1"/>
    <property type="molecule type" value="Genomic_DNA"/>
</dbReference>
<dbReference type="SMART" id="SM00343">
    <property type="entry name" value="ZnF_C2HC"/>
    <property type="match status" value="1"/>
</dbReference>
<dbReference type="PANTHER" id="PTHR42648:SF28">
    <property type="entry name" value="TRANSPOSON-ENCODED PROTEIN WITH RIBONUCLEASE H-LIKE AND RETROVIRUS ZINC FINGER-LIKE DOMAINS"/>
    <property type="match status" value="1"/>
</dbReference>
<reference evidence="6 7" key="1">
    <citation type="submission" date="2019-05" db="EMBL/GenBank/DDBJ databases">
        <title>Mikania micrantha, genome provides insights into the molecular mechanism of rapid growth.</title>
        <authorList>
            <person name="Liu B."/>
        </authorList>
    </citation>
    <scope>NUCLEOTIDE SEQUENCE [LARGE SCALE GENOMIC DNA]</scope>
    <source>
        <strain evidence="6">NLD-2019</strain>
        <tissue evidence="6">Leaf</tissue>
    </source>
</reference>
<name>A0A5N6MAC1_9ASTR</name>
<dbReference type="OrthoDB" id="1735705at2759"/>
<feature type="region of interest" description="Disordered" evidence="3">
    <location>
        <begin position="218"/>
        <end position="256"/>
    </location>
</feature>
<dbReference type="InterPro" id="IPR054722">
    <property type="entry name" value="PolX-like_BBD"/>
</dbReference>
<feature type="domain" description="Integrase catalytic" evidence="5">
    <location>
        <begin position="371"/>
        <end position="552"/>
    </location>
</feature>
<dbReference type="InterPro" id="IPR057670">
    <property type="entry name" value="SH3_retrovirus"/>
</dbReference>